<evidence type="ECO:0000313" key="4">
    <source>
        <dbReference type="Proteomes" id="UP000434957"/>
    </source>
</evidence>
<evidence type="ECO:0000313" key="3">
    <source>
        <dbReference type="Proteomes" id="UP000429607"/>
    </source>
</evidence>
<sequence length="53" mass="5648">MLVEEWAEVWTTPGSKTLTGGLPSSYQDTAPRAVVRKIVLGGRHPPASLCVLA</sequence>
<gene>
    <name evidence="1" type="ORF">PR001_g9402</name>
    <name evidence="2" type="ORF">PR003_g9732</name>
</gene>
<name>A0A6A3MVP2_9STRA</name>
<dbReference type="EMBL" id="QXFT01000512">
    <property type="protein sequence ID" value="KAE9341929.1"/>
    <property type="molecule type" value="Genomic_DNA"/>
</dbReference>
<dbReference type="AlphaFoldDB" id="A0A6A3MVP2"/>
<dbReference type="Proteomes" id="UP000429607">
    <property type="component" value="Unassembled WGS sequence"/>
</dbReference>
<reference evidence="1 3" key="1">
    <citation type="submission" date="2018-09" db="EMBL/GenBank/DDBJ databases">
        <title>Genomic investigation of the strawberry pathogen Phytophthora fragariae indicates pathogenicity is determined by transcriptional variation in three key races.</title>
        <authorList>
            <person name="Adams T.M."/>
            <person name="Armitage A.D."/>
            <person name="Sobczyk M.K."/>
            <person name="Bates H.J."/>
            <person name="Dunwell J.M."/>
            <person name="Nellist C.F."/>
            <person name="Harrison R.J."/>
        </authorList>
    </citation>
    <scope>NUCLEOTIDE SEQUENCE [LARGE SCALE GENOMIC DNA]</scope>
    <source>
        <strain evidence="1 3">SCRP249</strain>
        <strain evidence="2 4">SCRP333</strain>
    </source>
</reference>
<accession>A0A6A3MVP2</accession>
<dbReference type="EMBL" id="QXFV01000519">
    <property type="protein sequence ID" value="KAE9035217.1"/>
    <property type="molecule type" value="Genomic_DNA"/>
</dbReference>
<protein>
    <submittedName>
        <fullName evidence="1">Uncharacterized protein</fullName>
    </submittedName>
</protein>
<evidence type="ECO:0000313" key="1">
    <source>
        <dbReference type="EMBL" id="KAE9035217.1"/>
    </source>
</evidence>
<keyword evidence="4" id="KW-1185">Reference proteome</keyword>
<proteinExistence type="predicted"/>
<dbReference type="Proteomes" id="UP000434957">
    <property type="component" value="Unassembled WGS sequence"/>
</dbReference>
<evidence type="ECO:0000313" key="2">
    <source>
        <dbReference type="EMBL" id="KAE9341929.1"/>
    </source>
</evidence>
<comment type="caution">
    <text evidence="1">The sequence shown here is derived from an EMBL/GenBank/DDBJ whole genome shotgun (WGS) entry which is preliminary data.</text>
</comment>
<organism evidence="1 3">
    <name type="scientific">Phytophthora rubi</name>
    <dbReference type="NCBI Taxonomy" id="129364"/>
    <lineage>
        <taxon>Eukaryota</taxon>
        <taxon>Sar</taxon>
        <taxon>Stramenopiles</taxon>
        <taxon>Oomycota</taxon>
        <taxon>Peronosporomycetes</taxon>
        <taxon>Peronosporales</taxon>
        <taxon>Peronosporaceae</taxon>
        <taxon>Phytophthora</taxon>
    </lineage>
</organism>